<evidence type="ECO:0000313" key="2">
    <source>
        <dbReference type="EMBL" id="CAF5217767.1"/>
    </source>
</evidence>
<sequence length="50" mass="5929">ELARVEKLCADMESKFEHERQEYEKTVAALEEQSGKREKKYSINPDFHLS</sequence>
<protein>
    <submittedName>
        <fullName evidence="2">Uncharacterized protein</fullName>
    </submittedName>
</protein>
<accession>A0A8S3JDJ3</accession>
<gene>
    <name evidence="2" type="ORF">GIL414_LOCUS82598</name>
</gene>
<name>A0A8S3JDJ3_9BILA</name>
<evidence type="ECO:0000256" key="1">
    <source>
        <dbReference type="SAM" id="MobiDB-lite"/>
    </source>
</evidence>
<feature type="region of interest" description="Disordered" evidence="1">
    <location>
        <begin position="29"/>
        <end position="50"/>
    </location>
</feature>
<dbReference type="AlphaFoldDB" id="A0A8S3JDJ3"/>
<reference evidence="2" key="1">
    <citation type="submission" date="2021-02" db="EMBL/GenBank/DDBJ databases">
        <authorList>
            <person name="Nowell W R."/>
        </authorList>
    </citation>
    <scope>NUCLEOTIDE SEQUENCE</scope>
</reference>
<dbReference type="EMBL" id="CAJOBJ010360612">
    <property type="protein sequence ID" value="CAF5217767.1"/>
    <property type="molecule type" value="Genomic_DNA"/>
</dbReference>
<organism evidence="2 3">
    <name type="scientific">Rotaria magnacalcarata</name>
    <dbReference type="NCBI Taxonomy" id="392030"/>
    <lineage>
        <taxon>Eukaryota</taxon>
        <taxon>Metazoa</taxon>
        <taxon>Spiralia</taxon>
        <taxon>Gnathifera</taxon>
        <taxon>Rotifera</taxon>
        <taxon>Eurotatoria</taxon>
        <taxon>Bdelloidea</taxon>
        <taxon>Philodinida</taxon>
        <taxon>Philodinidae</taxon>
        <taxon>Rotaria</taxon>
    </lineage>
</organism>
<feature type="non-terminal residue" evidence="2">
    <location>
        <position position="1"/>
    </location>
</feature>
<comment type="caution">
    <text evidence="2">The sequence shown here is derived from an EMBL/GenBank/DDBJ whole genome shotgun (WGS) entry which is preliminary data.</text>
</comment>
<evidence type="ECO:0000313" key="3">
    <source>
        <dbReference type="Proteomes" id="UP000681720"/>
    </source>
</evidence>
<dbReference type="Proteomes" id="UP000681720">
    <property type="component" value="Unassembled WGS sequence"/>
</dbReference>
<proteinExistence type="predicted"/>